<reference evidence="1 2" key="1">
    <citation type="journal article" date="2016" name="Int. J. Syst. Evol. Microbiol.">
        <title>Panacibacter ginsenosidivorans gen. nov., sp. nov., with ginsenoside converting activity isolated from soil of a ginseng field.</title>
        <authorList>
            <person name="Siddiqi M.Z."/>
            <person name="Muhammad Shafi S."/>
            <person name="Choi K.D."/>
            <person name="Im W.T."/>
        </authorList>
    </citation>
    <scope>NUCLEOTIDE SEQUENCE [LARGE SCALE GENOMIC DNA]</scope>
    <source>
        <strain evidence="1 2">Gsoil1550</strain>
    </source>
</reference>
<protein>
    <submittedName>
        <fullName evidence="1">Uncharacterized protein</fullName>
    </submittedName>
</protein>
<dbReference type="KEGG" id="pgin:FRZ67_16030"/>
<name>A0A5B8VBU2_9BACT</name>
<evidence type="ECO:0000313" key="1">
    <source>
        <dbReference type="EMBL" id="QEC68739.1"/>
    </source>
</evidence>
<dbReference type="OrthoDB" id="5328543at2"/>
<sequence length="96" mass="11108">MISDTIIDMYSKKKSIPFDLSLELHQKLEDFLTTAIEKGAPISPTKEVDEVWHNLILNTKYYHEYCTQKFGKFIHHTPLNGDCKIDCTSNCTQNID</sequence>
<organism evidence="1 2">
    <name type="scientific">Panacibacter ginsenosidivorans</name>
    <dbReference type="NCBI Taxonomy" id="1813871"/>
    <lineage>
        <taxon>Bacteria</taxon>
        <taxon>Pseudomonadati</taxon>
        <taxon>Bacteroidota</taxon>
        <taxon>Chitinophagia</taxon>
        <taxon>Chitinophagales</taxon>
        <taxon>Chitinophagaceae</taxon>
        <taxon>Panacibacter</taxon>
    </lineage>
</organism>
<dbReference type="RefSeq" id="WP_147191065.1">
    <property type="nucleotide sequence ID" value="NZ_CP042435.1"/>
</dbReference>
<gene>
    <name evidence="1" type="ORF">FRZ67_16030</name>
</gene>
<proteinExistence type="predicted"/>
<dbReference type="Proteomes" id="UP000321533">
    <property type="component" value="Chromosome"/>
</dbReference>
<evidence type="ECO:0000313" key="2">
    <source>
        <dbReference type="Proteomes" id="UP000321533"/>
    </source>
</evidence>
<accession>A0A5B8VBU2</accession>
<dbReference type="EMBL" id="CP042435">
    <property type="protein sequence ID" value="QEC68739.1"/>
    <property type="molecule type" value="Genomic_DNA"/>
</dbReference>
<keyword evidence="2" id="KW-1185">Reference proteome</keyword>
<dbReference type="AlphaFoldDB" id="A0A5B8VBU2"/>